<sequence length="191" mass="21894">MEEVSLTIDEAKLKKMGKTSKEPGKPKEEVYSNSKIIQVIKTYWKLGHEHKFITKIVARRANECIVSITEPDYKNINKNDIEDMYLLIMNGKVPDYEGFKGSYLDLLEELVTKKVIYHLFDDEVEFYREMITSQLQVLPKRTVETVSAVIELNTAKQHYVMLLIAVTTVSLIFEVTTVSIRNVSAASVKSN</sequence>
<gene>
    <name evidence="1" type="ORF">Tco_1079829</name>
</gene>
<comment type="caution">
    <text evidence="1">The sequence shown here is derived from an EMBL/GenBank/DDBJ whole genome shotgun (WGS) entry which is preliminary data.</text>
</comment>
<dbReference type="Proteomes" id="UP001151760">
    <property type="component" value="Unassembled WGS sequence"/>
</dbReference>
<organism evidence="1 2">
    <name type="scientific">Tanacetum coccineum</name>
    <dbReference type="NCBI Taxonomy" id="301880"/>
    <lineage>
        <taxon>Eukaryota</taxon>
        <taxon>Viridiplantae</taxon>
        <taxon>Streptophyta</taxon>
        <taxon>Embryophyta</taxon>
        <taxon>Tracheophyta</taxon>
        <taxon>Spermatophyta</taxon>
        <taxon>Magnoliopsida</taxon>
        <taxon>eudicotyledons</taxon>
        <taxon>Gunneridae</taxon>
        <taxon>Pentapetalae</taxon>
        <taxon>asterids</taxon>
        <taxon>campanulids</taxon>
        <taxon>Asterales</taxon>
        <taxon>Asteraceae</taxon>
        <taxon>Asteroideae</taxon>
        <taxon>Anthemideae</taxon>
        <taxon>Anthemidinae</taxon>
        <taxon>Tanacetum</taxon>
    </lineage>
</organism>
<evidence type="ECO:0000313" key="1">
    <source>
        <dbReference type="EMBL" id="GJT90984.1"/>
    </source>
</evidence>
<accession>A0ABQ5HT59</accession>
<keyword evidence="2" id="KW-1185">Reference proteome</keyword>
<evidence type="ECO:0000313" key="2">
    <source>
        <dbReference type="Proteomes" id="UP001151760"/>
    </source>
</evidence>
<protein>
    <submittedName>
        <fullName evidence="1">Uncharacterized protein</fullName>
    </submittedName>
</protein>
<name>A0ABQ5HT59_9ASTR</name>
<dbReference type="EMBL" id="BQNB010019976">
    <property type="protein sequence ID" value="GJT90984.1"/>
    <property type="molecule type" value="Genomic_DNA"/>
</dbReference>
<reference evidence="1" key="1">
    <citation type="journal article" date="2022" name="Int. J. Mol. Sci.">
        <title>Draft Genome of Tanacetum Coccineum: Genomic Comparison of Closely Related Tanacetum-Family Plants.</title>
        <authorList>
            <person name="Yamashiro T."/>
            <person name="Shiraishi A."/>
            <person name="Nakayama K."/>
            <person name="Satake H."/>
        </authorList>
    </citation>
    <scope>NUCLEOTIDE SEQUENCE</scope>
</reference>
<proteinExistence type="predicted"/>
<reference evidence="1" key="2">
    <citation type="submission" date="2022-01" db="EMBL/GenBank/DDBJ databases">
        <authorList>
            <person name="Yamashiro T."/>
            <person name="Shiraishi A."/>
            <person name="Satake H."/>
            <person name="Nakayama K."/>
        </authorList>
    </citation>
    <scope>NUCLEOTIDE SEQUENCE</scope>
</reference>